<gene>
    <name evidence="1" type="ORF">X777_02589</name>
</gene>
<evidence type="ECO:0000313" key="1">
    <source>
        <dbReference type="EMBL" id="EZA57338.1"/>
    </source>
</evidence>
<protein>
    <submittedName>
        <fullName evidence="1">Uncharacterized protein</fullName>
    </submittedName>
</protein>
<proteinExistence type="predicted"/>
<evidence type="ECO:0000313" key="2">
    <source>
        <dbReference type="Proteomes" id="UP000053097"/>
    </source>
</evidence>
<name>A0A026WN13_OOCBI</name>
<reference evidence="1 2" key="1">
    <citation type="journal article" date="2014" name="Curr. Biol.">
        <title>The genome of the clonal raider ant Cerapachys biroi.</title>
        <authorList>
            <person name="Oxley P.R."/>
            <person name="Ji L."/>
            <person name="Fetter-Pruneda I."/>
            <person name="McKenzie S.K."/>
            <person name="Li C."/>
            <person name="Hu H."/>
            <person name="Zhang G."/>
            <person name="Kronauer D.J."/>
        </authorList>
    </citation>
    <scope>NUCLEOTIDE SEQUENCE [LARGE SCALE GENOMIC DNA]</scope>
</reference>
<dbReference type="AlphaFoldDB" id="A0A026WN13"/>
<keyword evidence="2" id="KW-1185">Reference proteome</keyword>
<sequence>MLSICSSTSFIDILPRKMAATVSTILLTSSGCERREAGHEEMQTRERHHVHRELPQVGIHCHAGHGSGDQMIEVAIGRGSQFQRTEANIVERFVVDAICLVRVFHQLMD</sequence>
<dbReference type="Proteomes" id="UP000053097">
    <property type="component" value="Unassembled WGS sequence"/>
</dbReference>
<dbReference type="EMBL" id="KK107151">
    <property type="protein sequence ID" value="EZA57338.1"/>
    <property type="molecule type" value="Genomic_DNA"/>
</dbReference>
<accession>A0A026WN13</accession>
<organism evidence="1 2">
    <name type="scientific">Ooceraea biroi</name>
    <name type="common">Clonal raider ant</name>
    <name type="synonym">Cerapachys biroi</name>
    <dbReference type="NCBI Taxonomy" id="2015173"/>
    <lineage>
        <taxon>Eukaryota</taxon>
        <taxon>Metazoa</taxon>
        <taxon>Ecdysozoa</taxon>
        <taxon>Arthropoda</taxon>
        <taxon>Hexapoda</taxon>
        <taxon>Insecta</taxon>
        <taxon>Pterygota</taxon>
        <taxon>Neoptera</taxon>
        <taxon>Endopterygota</taxon>
        <taxon>Hymenoptera</taxon>
        <taxon>Apocrita</taxon>
        <taxon>Aculeata</taxon>
        <taxon>Formicoidea</taxon>
        <taxon>Formicidae</taxon>
        <taxon>Dorylinae</taxon>
        <taxon>Ooceraea</taxon>
    </lineage>
</organism>